<accession>A0A2V3UCQ3</accession>
<reference evidence="5 6" key="1">
    <citation type="submission" date="2018-05" db="EMBL/GenBank/DDBJ databases">
        <title>Genomic Encyclopedia of Type Strains, Phase IV (KMG-IV): sequencing the most valuable type-strain genomes for metagenomic binning, comparative biology and taxonomic classification.</title>
        <authorList>
            <person name="Goeker M."/>
        </authorList>
    </citation>
    <scope>NUCLEOTIDE SEQUENCE [LARGE SCALE GENOMIC DNA]</scope>
    <source>
        <strain evidence="5 6">DSM 6462</strain>
    </source>
</reference>
<keyword evidence="2" id="KW-0998">Cell outer membrane</keyword>
<proteinExistence type="inferred from homology"/>
<dbReference type="Gene3D" id="1.20.1600.10">
    <property type="entry name" value="Outer membrane efflux proteins (OEP)"/>
    <property type="match status" value="1"/>
</dbReference>
<feature type="region of interest" description="Disordered" evidence="3">
    <location>
        <begin position="36"/>
        <end position="64"/>
    </location>
</feature>
<keyword evidence="2" id="KW-0204">Cytolysis</keyword>
<dbReference type="GO" id="GO:0015562">
    <property type="term" value="F:efflux transmembrane transporter activity"/>
    <property type="evidence" value="ECO:0007669"/>
    <property type="project" value="InterPro"/>
</dbReference>
<evidence type="ECO:0000313" key="6">
    <source>
        <dbReference type="Proteomes" id="UP000248021"/>
    </source>
</evidence>
<keyword evidence="2" id="KW-0813">Transport</keyword>
<dbReference type="PANTHER" id="PTHR30203:SF29">
    <property type="entry name" value="PROTEIN CYAE"/>
    <property type="match status" value="1"/>
</dbReference>
<keyword evidence="2" id="KW-0472">Membrane</keyword>
<keyword evidence="2" id="KW-0354">Hemolysis</keyword>
<dbReference type="GO" id="GO:0031640">
    <property type="term" value="P:killing of cells of another organism"/>
    <property type="evidence" value="ECO:0007669"/>
    <property type="project" value="UniProtKB-KW"/>
</dbReference>
<feature type="compositionally biased region" description="Polar residues" evidence="3">
    <location>
        <begin position="36"/>
        <end position="62"/>
    </location>
</feature>
<comment type="caution">
    <text evidence="5">The sequence shown here is derived from an EMBL/GenBank/DDBJ whole genome shotgun (WGS) entry which is preliminary data.</text>
</comment>
<gene>
    <name evidence="5" type="ORF">C7450_103450</name>
</gene>
<dbReference type="GO" id="GO:0009279">
    <property type="term" value="C:cell outer membrane"/>
    <property type="evidence" value="ECO:0007669"/>
    <property type="project" value="UniProtKB-SubCell"/>
</dbReference>
<dbReference type="Pfam" id="PF02321">
    <property type="entry name" value="OEP"/>
    <property type="match status" value="2"/>
</dbReference>
<dbReference type="PIRSF" id="PIRSF001892">
    <property type="entry name" value="CyaE"/>
    <property type="match status" value="1"/>
</dbReference>
<dbReference type="InterPro" id="IPR003423">
    <property type="entry name" value="OMP_efflux"/>
</dbReference>
<evidence type="ECO:0000256" key="4">
    <source>
        <dbReference type="SAM" id="SignalP"/>
    </source>
</evidence>
<evidence type="ECO:0000256" key="3">
    <source>
        <dbReference type="SAM" id="MobiDB-lite"/>
    </source>
</evidence>
<dbReference type="PROSITE" id="PS51257">
    <property type="entry name" value="PROKAR_LIPOPROTEIN"/>
    <property type="match status" value="1"/>
</dbReference>
<evidence type="ECO:0000256" key="2">
    <source>
        <dbReference type="PIRNR" id="PIRNR001892"/>
    </source>
</evidence>
<evidence type="ECO:0000313" key="5">
    <source>
        <dbReference type="EMBL" id="PXW61928.1"/>
    </source>
</evidence>
<comment type="function">
    <text evidence="2">CyaE is necessary for transport of calmodulin-sensitive adenylate cyclase-hemolysin (cyclolysin).</text>
</comment>
<dbReference type="Proteomes" id="UP000248021">
    <property type="component" value="Unassembled WGS sequence"/>
</dbReference>
<evidence type="ECO:0000256" key="1">
    <source>
        <dbReference type="ARBA" id="ARBA00007613"/>
    </source>
</evidence>
<dbReference type="PANTHER" id="PTHR30203">
    <property type="entry name" value="OUTER MEMBRANE CATION EFFLUX PROTEIN"/>
    <property type="match status" value="1"/>
</dbReference>
<keyword evidence="4" id="KW-0732">Signal</keyword>
<organism evidence="5 6">
    <name type="scientific">Chelatococcus asaccharovorans</name>
    <dbReference type="NCBI Taxonomy" id="28210"/>
    <lineage>
        <taxon>Bacteria</taxon>
        <taxon>Pseudomonadati</taxon>
        <taxon>Pseudomonadota</taxon>
        <taxon>Alphaproteobacteria</taxon>
        <taxon>Hyphomicrobiales</taxon>
        <taxon>Chelatococcaceae</taxon>
        <taxon>Chelatococcus</taxon>
    </lineage>
</organism>
<dbReference type="SUPFAM" id="SSF56954">
    <property type="entry name" value="Outer membrane efflux proteins (OEP)"/>
    <property type="match status" value="1"/>
</dbReference>
<feature type="chain" id="PRO_5015995692" description="Protein CyaE" evidence="4">
    <location>
        <begin position="28"/>
        <end position="519"/>
    </location>
</feature>
<keyword evidence="6" id="KW-1185">Reference proteome</keyword>
<dbReference type="AlphaFoldDB" id="A0A2V3UCQ3"/>
<dbReference type="EMBL" id="QJJK01000003">
    <property type="protein sequence ID" value="PXW61928.1"/>
    <property type="molecule type" value="Genomic_DNA"/>
</dbReference>
<dbReference type="InterPro" id="IPR010131">
    <property type="entry name" value="MdtP/NodT-like"/>
</dbReference>
<comment type="similarity">
    <text evidence="1 2">Belongs to the outer membrane factor (OMF) (TC 1.B.17) family.</text>
</comment>
<feature type="signal peptide" evidence="4">
    <location>
        <begin position="1"/>
        <end position="27"/>
    </location>
</feature>
<sequence>MAHKCKMSLCASRGFSFACVVVSVALAGCAQNAESLAPSSPSQPWTPGNTTGSSLLPRSDASQGAGASVRDFSVLGNAAVAELPPPPQTQAGKVYQLPELIDIAARNNPVTRIAWEQARQSALAVGIAEATFLPLITANAVGGVQNTDTPVQALGVQRYLNTTARGVSSSVALQWLMFDFGQRSAVVDAARQVSLAANVMFNASHQKLIFDVTRTYYQYGAARTRMEIADQTLRNSRAILDAAVQREKGGLGTTVEVAQARQQVAQSELRRVVAEGQERDAYQALLAAMGVSPTLSIKVASAGNRRLPSPVSMPMEDMIKLALVRRPDVLASYATIKASEAGVEAAKADVLPKVFVAGGLATGSGSFNASGLPTIGQQTSATGVLVGATMPLYDAGVRSANLRAAQSRVSAAHDIFKKTQQEAVREMVVASNAVRSALQSYQAATRLTEAATITYDAALDAYRNGLGTITAATAADTGLLDARQARADAHAAALVAASNLAFVLGAMTSRDTPDQLLLR</sequence>
<comment type="subcellular location">
    <subcellularLocation>
        <location evidence="2">Cell outer membrane</location>
        <topology evidence="2">Peripheral membrane protein</topology>
    </subcellularLocation>
</comment>
<dbReference type="OrthoDB" id="5296315at2"/>
<protein>
    <recommendedName>
        <fullName evidence="2">Protein CyaE</fullName>
    </recommendedName>
</protein>
<name>A0A2V3UCQ3_9HYPH</name>
<dbReference type="InterPro" id="IPR028351">
    <property type="entry name" value="CyaE"/>
</dbReference>